<proteinExistence type="predicted"/>
<protein>
    <recommendedName>
        <fullName evidence="3">DUF1642 domain-containing protein</fullName>
    </recommendedName>
</protein>
<dbReference type="RefSeq" id="WP_017647280.1">
    <property type="nucleotide sequence ID" value="NZ_CP101992.1"/>
</dbReference>
<accession>A0A853P4L6</accession>
<dbReference type="Pfam" id="PF07852">
    <property type="entry name" value="DUF1642"/>
    <property type="match status" value="1"/>
</dbReference>
<dbReference type="AlphaFoldDB" id="A0A853P4L6"/>
<gene>
    <name evidence="1" type="ORF">AX245_03345</name>
</gene>
<reference evidence="1 2" key="1">
    <citation type="journal article" date="2016" name="Sci. Rep.">
        <title>Serotype IV Streptococcus agalactiae ST-452 has arisen from large genomic recombination events between CC23 and the hypervirulent CC17 lineages.</title>
        <authorList>
            <person name="Campisi E."/>
            <person name="Rinaudo C.D."/>
            <person name="Donati C."/>
            <person name="Barucco M."/>
            <person name="Torricelli G."/>
            <person name="Edwards M.S."/>
            <person name="Baker C.J."/>
            <person name="Margarit I."/>
            <person name="Rosini R."/>
        </authorList>
    </citation>
    <scope>NUCLEOTIDE SEQUENCE [LARGE SCALE GENOMIC DNA]</scope>
    <source>
        <strain evidence="1 2">CZ-PW-140</strain>
    </source>
</reference>
<evidence type="ECO:0000313" key="1">
    <source>
        <dbReference type="EMBL" id="OCM70872.1"/>
    </source>
</evidence>
<evidence type="ECO:0008006" key="3">
    <source>
        <dbReference type="Google" id="ProtNLM"/>
    </source>
</evidence>
<dbReference type="InterPro" id="IPR012865">
    <property type="entry name" value="DUF1642"/>
</dbReference>
<name>A0A853P4L6_STRAG</name>
<organism evidence="1 2">
    <name type="scientific">Streptococcus agalactiae</name>
    <dbReference type="NCBI Taxonomy" id="1311"/>
    <lineage>
        <taxon>Bacteria</taxon>
        <taxon>Bacillati</taxon>
        <taxon>Bacillota</taxon>
        <taxon>Bacilli</taxon>
        <taxon>Lactobacillales</taxon>
        <taxon>Streptococcaceae</taxon>
        <taxon>Streptococcus</taxon>
    </lineage>
</organism>
<dbReference type="EMBL" id="MAWT01000042">
    <property type="protein sequence ID" value="OCM70872.1"/>
    <property type="molecule type" value="Genomic_DNA"/>
</dbReference>
<sequence>MNINEVLYLPVKREGLNIGPDKFFCKHRYRTLDGDEVASSFKAKTKKELLDQQKPEIPRFVANWIEDQKQSFDDSSAIDMYENLTLDNHGGYYHDVWLWAIDHHNDFVFAWTYGYTVKKEKLYTVEIPNPNALGTEVFVLAKNSFEQIVMTKKFGSDWKKGVVHQLTKKEIRKDFDWAWQFREEVAE</sequence>
<comment type="caution">
    <text evidence="1">The sequence shown here is derived from an EMBL/GenBank/DDBJ whole genome shotgun (WGS) entry which is preliminary data.</text>
</comment>
<evidence type="ECO:0000313" key="2">
    <source>
        <dbReference type="Proteomes" id="UP000093122"/>
    </source>
</evidence>
<dbReference type="Proteomes" id="UP000093122">
    <property type="component" value="Unassembled WGS sequence"/>
</dbReference>